<dbReference type="GO" id="GO:0032259">
    <property type="term" value="P:methylation"/>
    <property type="evidence" value="ECO:0007669"/>
    <property type="project" value="UniProtKB-KW"/>
</dbReference>
<dbReference type="AlphaFoldDB" id="A0A5J4QJJ1"/>
<accession>A0A5J4QJJ1</accession>
<reference evidence="8" key="1">
    <citation type="submission" date="2019-03" db="EMBL/GenBank/DDBJ databases">
        <title>Single cell metagenomics reveals metabolic interactions within the superorganism composed of flagellate Streblomastix strix and complex community of Bacteroidetes bacteria on its surface.</title>
        <authorList>
            <person name="Treitli S.C."/>
            <person name="Kolisko M."/>
            <person name="Husnik F."/>
            <person name="Keeling P."/>
            <person name="Hampl V."/>
        </authorList>
    </citation>
    <scope>NUCLEOTIDE SEQUENCE</scope>
    <source>
        <strain evidence="8">STM</strain>
    </source>
</reference>
<organism evidence="8">
    <name type="scientific">termite gut metagenome</name>
    <dbReference type="NCBI Taxonomy" id="433724"/>
    <lineage>
        <taxon>unclassified sequences</taxon>
        <taxon>metagenomes</taxon>
        <taxon>organismal metagenomes</taxon>
    </lineage>
</organism>
<evidence type="ECO:0000256" key="7">
    <source>
        <dbReference type="ARBA" id="ARBA00049120"/>
    </source>
</evidence>
<evidence type="ECO:0000256" key="4">
    <source>
        <dbReference type="ARBA" id="ARBA00022679"/>
    </source>
</evidence>
<comment type="caution">
    <text evidence="8">The sequence shown here is derived from an EMBL/GenBank/DDBJ whole genome shotgun (WGS) entry which is preliminary data.</text>
</comment>
<evidence type="ECO:0000256" key="3">
    <source>
        <dbReference type="ARBA" id="ARBA00022603"/>
    </source>
</evidence>
<keyword evidence="5" id="KW-0949">S-adenosyl-L-methionine</keyword>
<dbReference type="GO" id="GO:0015667">
    <property type="term" value="F:site-specific DNA-methyltransferase (cytosine-N4-specific) activity"/>
    <property type="evidence" value="ECO:0007669"/>
    <property type="project" value="UniProtKB-EC"/>
</dbReference>
<name>A0A5J4QJJ1_9ZZZZ</name>
<dbReference type="GO" id="GO:0003677">
    <property type="term" value="F:DNA binding"/>
    <property type="evidence" value="ECO:0007669"/>
    <property type="project" value="InterPro"/>
</dbReference>
<keyword evidence="4" id="KW-0808">Transferase</keyword>
<comment type="catalytic activity">
    <reaction evidence="7">
        <text>a 2'-deoxycytidine in DNA + S-adenosyl-L-methionine = an N(4)-methyl-2'-deoxycytidine in DNA + S-adenosyl-L-homocysteine + H(+)</text>
        <dbReference type="Rhea" id="RHEA:16857"/>
        <dbReference type="Rhea" id="RHEA-COMP:11369"/>
        <dbReference type="Rhea" id="RHEA-COMP:13674"/>
        <dbReference type="ChEBI" id="CHEBI:15378"/>
        <dbReference type="ChEBI" id="CHEBI:57856"/>
        <dbReference type="ChEBI" id="CHEBI:59789"/>
        <dbReference type="ChEBI" id="CHEBI:85452"/>
        <dbReference type="ChEBI" id="CHEBI:137933"/>
        <dbReference type="EC" id="2.1.1.113"/>
    </reaction>
</comment>
<gene>
    <name evidence="8" type="ORF">EZS27_028390</name>
</gene>
<keyword evidence="3" id="KW-0489">Methyltransferase</keyword>
<comment type="similarity">
    <text evidence="1">Belongs to the N(4)/N(6)-methyltransferase family. N(4) subfamily.</text>
</comment>
<evidence type="ECO:0000313" key="8">
    <source>
        <dbReference type="EMBL" id="KAA6322027.1"/>
    </source>
</evidence>
<dbReference type="EMBL" id="SNRY01003148">
    <property type="protein sequence ID" value="KAA6322027.1"/>
    <property type="molecule type" value="Genomic_DNA"/>
</dbReference>
<dbReference type="InterPro" id="IPR029063">
    <property type="entry name" value="SAM-dependent_MTases_sf"/>
</dbReference>
<evidence type="ECO:0000256" key="1">
    <source>
        <dbReference type="ARBA" id="ARBA00010203"/>
    </source>
</evidence>
<evidence type="ECO:0000256" key="5">
    <source>
        <dbReference type="ARBA" id="ARBA00022691"/>
    </source>
</evidence>
<keyword evidence="6" id="KW-0680">Restriction system</keyword>
<evidence type="ECO:0000256" key="2">
    <source>
        <dbReference type="ARBA" id="ARBA00012185"/>
    </source>
</evidence>
<proteinExistence type="inferred from homology"/>
<sequence length="428" mass="49532">MTNTKIYKMNFLHSEIGSAKDNFYSPVHNWYKFTAGFSYKFVESILDEEKKRQNPVVFEPFAGCGTTLVSSQKKEIKAIGNEGQEFMLDVIKAKLNWDIDEFHCIKSFQGLNEYVKDNSIHFDVEKNAHPLLLSLYTSETLKILYLIRNGLEKIESEKIRLFFKLALSQTMHKSAIHPIAVPYISRTKKLANGGQPWEKFQTIVFQMLEDIKPLKNITCSSDIYLQDSRQTNKQVEASSCNVCITSPPYLNNLDYGEVSKVHTHFFDITNNWNDITNKVRKKLVTGATTHYKKTEFDIDTFRHSEFAESNEAVFTDLSEKFFQIKNIAKVRKGKKSFDILMMHYFEDMYNVLKEIKRVLSPDSKAYLILGDSAPYGVYIPTTEVLGNISRSVGFNNYEIYKIRSRGTKWKSLKNRHSIELSENVLVLQ</sequence>
<dbReference type="GO" id="GO:0009307">
    <property type="term" value="P:DNA restriction-modification system"/>
    <property type="evidence" value="ECO:0007669"/>
    <property type="project" value="UniProtKB-KW"/>
</dbReference>
<dbReference type="SUPFAM" id="SSF53335">
    <property type="entry name" value="S-adenosyl-L-methionine-dependent methyltransferases"/>
    <property type="match status" value="2"/>
</dbReference>
<evidence type="ECO:0000256" key="6">
    <source>
        <dbReference type="ARBA" id="ARBA00022747"/>
    </source>
</evidence>
<dbReference type="PROSITE" id="PS00093">
    <property type="entry name" value="N4_MTASE"/>
    <property type="match status" value="1"/>
</dbReference>
<protein>
    <recommendedName>
        <fullName evidence="2">site-specific DNA-methyltransferase (cytosine-N(4)-specific)</fullName>
        <ecNumber evidence="2">2.1.1.113</ecNumber>
    </recommendedName>
</protein>
<dbReference type="EC" id="2.1.1.113" evidence="2"/>
<dbReference type="InterPro" id="IPR017985">
    <property type="entry name" value="MeTrfase_CN4_CS"/>
</dbReference>
<dbReference type="Gene3D" id="3.40.50.150">
    <property type="entry name" value="Vaccinia Virus protein VP39"/>
    <property type="match status" value="2"/>
</dbReference>